<evidence type="ECO:0000313" key="2">
    <source>
        <dbReference type="Proteomes" id="UP000075243"/>
    </source>
</evidence>
<name>A0A151SPG7_CAJCA</name>
<dbReference type="EMBL" id="CM003613">
    <property type="protein sequence ID" value="KYP56675.1"/>
    <property type="molecule type" value="Genomic_DNA"/>
</dbReference>
<dbReference type="Proteomes" id="UP000075243">
    <property type="component" value="Chromosome 11"/>
</dbReference>
<dbReference type="Gramene" id="C.cajan_02852.t">
    <property type="protein sequence ID" value="C.cajan_02852.t.cds1"/>
    <property type="gene ID" value="C.cajan_02852"/>
</dbReference>
<protein>
    <submittedName>
        <fullName evidence="1">Uncharacterized protein</fullName>
    </submittedName>
</protein>
<gene>
    <name evidence="1" type="ORF">KK1_002920</name>
</gene>
<reference evidence="1 2" key="1">
    <citation type="journal article" date="2012" name="Nat. Biotechnol.">
        <title>Draft genome sequence of pigeonpea (Cajanus cajan), an orphan legume crop of resource-poor farmers.</title>
        <authorList>
            <person name="Varshney R.K."/>
            <person name="Chen W."/>
            <person name="Li Y."/>
            <person name="Bharti A.K."/>
            <person name="Saxena R.K."/>
            <person name="Schlueter J.A."/>
            <person name="Donoghue M.T."/>
            <person name="Azam S."/>
            <person name="Fan G."/>
            <person name="Whaley A.M."/>
            <person name="Farmer A.D."/>
            <person name="Sheridan J."/>
            <person name="Iwata A."/>
            <person name="Tuteja R."/>
            <person name="Penmetsa R.V."/>
            <person name="Wu W."/>
            <person name="Upadhyaya H.D."/>
            <person name="Yang S.P."/>
            <person name="Shah T."/>
            <person name="Saxena K.B."/>
            <person name="Michael T."/>
            <person name="McCombie W.R."/>
            <person name="Yang B."/>
            <person name="Zhang G."/>
            <person name="Yang H."/>
            <person name="Wang J."/>
            <person name="Spillane C."/>
            <person name="Cook D.R."/>
            <person name="May G.D."/>
            <person name="Xu X."/>
            <person name="Jackson S.A."/>
        </authorList>
    </citation>
    <scope>NUCLEOTIDE SEQUENCE [LARGE SCALE GENOMIC DNA]</scope>
    <source>
        <strain evidence="2">cv. Asha</strain>
    </source>
</reference>
<accession>A0A151SPG7</accession>
<dbReference type="AlphaFoldDB" id="A0A151SPG7"/>
<evidence type="ECO:0000313" key="1">
    <source>
        <dbReference type="EMBL" id="KYP56675.1"/>
    </source>
</evidence>
<keyword evidence="2" id="KW-1185">Reference proteome</keyword>
<organism evidence="1 2">
    <name type="scientific">Cajanus cajan</name>
    <name type="common">Pigeon pea</name>
    <name type="synonym">Cajanus indicus</name>
    <dbReference type="NCBI Taxonomy" id="3821"/>
    <lineage>
        <taxon>Eukaryota</taxon>
        <taxon>Viridiplantae</taxon>
        <taxon>Streptophyta</taxon>
        <taxon>Embryophyta</taxon>
        <taxon>Tracheophyta</taxon>
        <taxon>Spermatophyta</taxon>
        <taxon>Magnoliopsida</taxon>
        <taxon>eudicotyledons</taxon>
        <taxon>Gunneridae</taxon>
        <taxon>Pentapetalae</taxon>
        <taxon>rosids</taxon>
        <taxon>fabids</taxon>
        <taxon>Fabales</taxon>
        <taxon>Fabaceae</taxon>
        <taxon>Papilionoideae</taxon>
        <taxon>50 kb inversion clade</taxon>
        <taxon>NPAAA clade</taxon>
        <taxon>indigoferoid/millettioid clade</taxon>
        <taxon>Phaseoleae</taxon>
        <taxon>Cajanus</taxon>
    </lineage>
</organism>
<proteinExistence type="predicted"/>
<sequence length="59" mass="6901">MDGNSPYGSTYFKHPSGRMSNGRLIIDFIGICHWYFRSFNRISLIGREHKKCVGDSRKY</sequence>